<dbReference type="Proteomes" id="UP000652761">
    <property type="component" value="Unassembled WGS sequence"/>
</dbReference>
<comment type="caution">
    <text evidence="7">The sequence shown here is derived from an EMBL/GenBank/DDBJ whole genome shotgun (WGS) entry which is preliminary data.</text>
</comment>
<feature type="domain" description="U-box" evidence="6">
    <location>
        <begin position="21"/>
        <end position="95"/>
    </location>
</feature>
<dbReference type="Gene3D" id="1.25.10.10">
    <property type="entry name" value="Leucine-rich Repeat Variant"/>
    <property type="match status" value="2"/>
</dbReference>
<dbReference type="Pfam" id="PF25598">
    <property type="entry name" value="ARM_PUB"/>
    <property type="match status" value="1"/>
</dbReference>
<dbReference type="SMART" id="SM00504">
    <property type="entry name" value="Ubox"/>
    <property type="match status" value="1"/>
</dbReference>
<dbReference type="PANTHER" id="PTHR22849:SF163">
    <property type="entry name" value="U-BOX DOMAIN-CONTAINING PROTEIN"/>
    <property type="match status" value="1"/>
</dbReference>
<evidence type="ECO:0000256" key="1">
    <source>
        <dbReference type="ARBA" id="ARBA00000900"/>
    </source>
</evidence>
<evidence type="ECO:0000256" key="2">
    <source>
        <dbReference type="ARBA" id="ARBA00004906"/>
    </source>
</evidence>
<evidence type="ECO:0000313" key="7">
    <source>
        <dbReference type="EMBL" id="MQL99747.1"/>
    </source>
</evidence>
<dbReference type="InterPro" id="IPR016024">
    <property type="entry name" value="ARM-type_fold"/>
</dbReference>
<dbReference type="Pfam" id="PF04564">
    <property type="entry name" value="U-box"/>
    <property type="match status" value="1"/>
</dbReference>
<comment type="pathway">
    <text evidence="2 5">Protein modification; protein ubiquitination.</text>
</comment>
<dbReference type="AlphaFoldDB" id="A0A843VZ89"/>
<evidence type="ECO:0000259" key="6">
    <source>
        <dbReference type="PROSITE" id="PS51698"/>
    </source>
</evidence>
<evidence type="ECO:0000313" key="8">
    <source>
        <dbReference type="Proteomes" id="UP000652761"/>
    </source>
</evidence>
<dbReference type="OrthoDB" id="10064100at2759"/>
<keyword evidence="4 5" id="KW-0833">Ubl conjugation pathway</keyword>
<name>A0A843VZ89_COLES</name>
<dbReference type="UniPathway" id="UPA00143"/>
<dbReference type="InterPro" id="IPR045185">
    <property type="entry name" value="PUB22/23/24-like"/>
</dbReference>
<evidence type="ECO:0000256" key="5">
    <source>
        <dbReference type="RuleBase" id="RU369093"/>
    </source>
</evidence>
<dbReference type="InterPro" id="IPR045210">
    <property type="entry name" value="RING-Ubox_PUB"/>
</dbReference>
<reference evidence="7" key="1">
    <citation type="submission" date="2017-07" db="EMBL/GenBank/DDBJ databases">
        <title>Taro Niue Genome Assembly and Annotation.</title>
        <authorList>
            <person name="Atibalentja N."/>
            <person name="Keating K."/>
            <person name="Fields C.J."/>
        </authorList>
    </citation>
    <scope>NUCLEOTIDE SEQUENCE</scope>
    <source>
        <strain evidence="7">Niue_2</strain>
        <tissue evidence="7">Leaf</tissue>
    </source>
</reference>
<dbReference type="PANTHER" id="PTHR22849">
    <property type="entry name" value="WDSAM1 PROTEIN"/>
    <property type="match status" value="1"/>
</dbReference>
<evidence type="ECO:0000256" key="3">
    <source>
        <dbReference type="ARBA" id="ARBA00022679"/>
    </source>
</evidence>
<protein>
    <recommendedName>
        <fullName evidence="5 6">U-box domain-containing protein</fullName>
        <ecNumber evidence="5">2.3.2.27</ecNumber>
    </recommendedName>
    <alternativeName>
        <fullName evidence="5">RING-type E3 ubiquitin transferase PUB</fullName>
    </alternativeName>
</protein>
<dbReference type="SUPFAM" id="SSF57850">
    <property type="entry name" value="RING/U-box"/>
    <property type="match status" value="1"/>
</dbReference>
<comment type="function">
    <text evidence="5">Functions as an E3 ubiquitin ligase.</text>
</comment>
<dbReference type="InterPro" id="IPR011989">
    <property type="entry name" value="ARM-like"/>
</dbReference>
<dbReference type="InterPro" id="IPR058678">
    <property type="entry name" value="ARM_PUB"/>
</dbReference>
<dbReference type="PROSITE" id="PS51698">
    <property type="entry name" value="U_BOX"/>
    <property type="match status" value="1"/>
</dbReference>
<comment type="catalytic activity">
    <reaction evidence="1 5">
        <text>S-ubiquitinyl-[E2 ubiquitin-conjugating enzyme]-L-cysteine + [acceptor protein]-L-lysine = [E2 ubiquitin-conjugating enzyme]-L-cysteine + N(6)-ubiquitinyl-[acceptor protein]-L-lysine.</text>
        <dbReference type="EC" id="2.3.2.27"/>
    </reaction>
</comment>
<dbReference type="CDD" id="cd16664">
    <property type="entry name" value="RING-Ubox_PUB"/>
    <property type="match status" value="1"/>
</dbReference>
<proteinExistence type="predicted"/>
<dbReference type="Gene3D" id="3.30.40.10">
    <property type="entry name" value="Zinc/RING finger domain, C3HC4 (zinc finger)"/>
    <property type="match status" value="1"/>
</dbReference>
<dbReference type="SUPFAM" id="SSF48371">
    <property type="entry name" value="ARM repeat"/>
    <property type="match status" value="1"/>
</dbReference>
<dbReference type="EMBL" id="NMUH01002403">
    <property type="protein sequence ID" value="MQL99747.1"/>
    <property type="molecule type" value="Genomic_DNA"/>
</dbReference>
<keyword evidence="8" id="KW-1185">Reference proteome</keyword>
<dbReference type="EC" id="2.3.2.27" evidence="5"/>
<accession>A0A843VZ89</accession>
<dbReference type="FunFam" id="3.30.40.10:FF:000442">
    <property type="entry name" value="RING-type E3 ubiquitin transferase"/>
    <property type="match status" value="1"/>
</dbReference>
<dbReference type="InterPro" id="IPR013083">
    <property type="entry name" value="Znf_RING/FYVE/PHD"/>
</dbReference>
<evidence type="ECO:0000256" key="4">
    <source>
        <dbReference type="ARBA" id="ARBA00022786"/>
    </source>
</evidence>
<sequence length="418" mass="43988">MGRPGGSGKAAEKAALQLQVSVPSLFRCPISLDVMKSPVSLSTGVTYDRASIQAWLDAGHNTCPATMQVLPTTDVVPNHNLHRLILLWSTQQQQQAQEDDAAASTAELVHRLQSSGDALPPLRKLAEIAGDASRIRELVENADCVPAVNGVLMGKDPVLEEVELAAKVLALVLLGRKENGYEIDGSLGKPPALSSLLAVLKEGGVESRVAAAWVVDAIASTGNEAKLLVAGTEGLLAELLRLLADDDDGKPAEASAVDAALSSLVWVASQRRVRPQIVALGAVSALGKLLARQSTALPAVEKALKLIEAASTCPEGRAAICEDPAVVPAVVGRMMKVSPAATEYAAVVLWSVCHLFRDRRAQEAVATSNGLTKILLLMQSNCSPGARDMAGDLLRIFRVGSKSCLPGCEFKTTHIMPF</sequence>
<dbReference type="GO" id="GO:0061630">
    <property type="term" value="F:ubiquitin protein ligase activity"/>
    <property type="evidence" value="ECO:0007669"/>
    <property type="project" value="UniProtKB-UniRule"/>
</dbReference>
<dbReference type="GO" id="GO:0016567">
    <property type="term" value="P:protein ubiquitination"/>
    <property type="evidence" value="ECO:0007669"/>
    <property type="project" value="UniProtKB-UniRule"/>
</dbReference>
<dbReference type="InterPro" id="IPR003613">
    <property type="entry name" value="Ubox_domain"/>
</dbReference>
<keyword evidence="3 5" id="KW-0808">Transferase</keyword>
<gene>
    <name evidence="7" type="ORF">Taro_032475</name>
</gene>
<organism evidence="7 8">
    <name type="scientific">Colocasia esculenta</name>
    <name type="common">Wild taro</name>
    <name type="synonym">Arum esculentum</name>
    <dbReference type="NCBI Taxonomy" id="4460"/>
    <lineage>
        <taxon>Eukaryota</taxon>
        <taxon>Viridiplantae</taxon>
        <taxon>Streptophyta</taxon>
        <taxon>Embryophyta</taxon>
        <taxon>Tracheophyta</taxon>
        <taxon>Spermatophyta</taxon>
        <taxon>Magnoliopsida</taxon>
        <taxon>Liliopsida</taxon>
        <taxon>Araceae</taxon>
        <taxon>Aroideae</taxon>
        <taxon>Colocasieae</taxon>
        <taxon>Colocasia</taxon>
    </lineage>
</organism>